<dbReference type="EMBL" id="JBBPBM010000358">
    <property type="protein sequence ID" value="KAK8496626.1"/>
    <property type="molecule type" value="Genomic_DNA"/>
</dbReference>
<comment type="caution">
    <text evidence="2">The sequence shown here is derived from an EMBL/GenBank/DDBJ whole genome shotgun (WGS) entry which is preliminary data.</text>
</comment>
<protein>
    <submittedName>
        <fullName evidence="2">Uncharacterized protein</fullName>
    </submittedName>
</protein>
<name>A0ABR2AS27_9ROSI</name>
<evidence type="ECO:0000256" key="1">
    <source>
        <dbReference type="SAM" id="MobiDB-lite"/>
    </source>
</evidence>
<sequence>MFSFHPHSSVTYNNGSNLSENLAPPVDHASRTPPTDGRVSIVTIASVHPLEQPGSPILEFDQQSPKRGKTSDHIFLLNDSKTMEVDDQRVELSTDGVAVEKVVATAVGLDAPKISYASIVIRDGNQVAIDPISSLDDVVATAGDVKVDKSGLFPFVEFSETANQNKESSGVDQSSTIDNSGVNAPLGQHDVDVYGLWMLAQTRRRRTCKAINRPKGITSPADHSGGSRFSILKEVNGEGMTTEVVKRDTNVERETQVPRVDTHVVYNVVGNHSAISILDASKEKCRQNFAISSGKHNTSRKFVCEGLKAGLKLRRGKENKIPTKPLLTDWLPSGLASSSASSSGMHVPANPGENGVRSDVVMMAHSAMVTTMVSNTSVGVEPASRDC</sequence>
<organism evidence="2 3">
    <name type="scientific">Hibiscus sabdariffa</name>
    <name type="common">roselle</name>
    <dbReference type="NCBI Taxonomy" id="183260"/>
    <lineage>
        <taxon>Eukaryota</taxon>
        <taxon>Viridiplantae</taxon>
        <taxon>Streptophyta</taxon>
        <taxon>Embryophyta</taxon>
        <taxon>Tracheophyta</taxon>
        <taxon>Spermatophyta</taxon>
        <taxon>Magnoliopsida</taxon>
        <taxon>eudicotyledons</taxon>
        <taxon>Gunneridae</taxon>
        <taxon>Pentapetalae</taxon>
        <taxon>rosids</taxon>
        <taxon>malvids</taxon>
        <taxon>Malvales</taxon>
        <taxon>Malvaceae</taxon>
        <taxon>Malvoideae</taxon>
        <taxon>Hibiscus</taxon>
    </lineage>
</organism>
<feature type="region of interest" description="Disordered" evidence="1">
    <location>
        <begin position="1"/>
        <end position="35"/>
    </location>
</feature>
<evidence type="ECO:0000313" key="2">
    <source>
        <dbReference type="EMBL" id="KAK8496626.1"/>
    </source>
</evidence>
<gene>
    <name evidence="2" type="ORF">V6N12_020073</name>
</gene>
<proteinExistence type="predicted"/>
<keyword evidence="3" id="KW-1185">Reference proteome</keyword>
<feature type="compositionally biased region" description="Polar residues" evidence="1">
    <location>
        <begin position="1"/>
        <end position="20"/>
    </location>
</feature>
<dbReference type="Proteomes" id="UP001472677">
    <property type="component" value="Unassembled WGS sequence"/>
</dbReference>
<accession>A0ABR2AS27</accession>
<reference evidence="2 3" key="1">
    <citation type="journal article" date="2024" name="G3 (Bethesda)">
        <title>Genome assembly of Hibiscus sabdariffa L. provides insights into metabolisms of medicinal natural products.</title>
        <authorList>
            <person name="Kim T."/>
        </authorList>
    </citation>
    <scope>NUCLEOTIDE SEQUENCE [LARGE SCALE GENOMIC DNA]</scope>
    <source>
        <strain evidence="2">TK-2024</strain>
        <tissue evidence="2">Old leaves</tissue>
    </source>
</reference>
<evidence type="ECO:0000313" key="3">
    <source>
        <dbReference type="Proteomes" id="UP001472677"/>
    </source>
</evidence>